<dbReference type="Proteomes" id="UP000265703">
    <property type="component" value="Unassembled WGS sequence"/>
</dbReference>
<dbReference type="STRING" id="658196.A0A397SZL5"/>
<dbReference type="EMBL" id="QKYT01000150">
    <property type="protein sequence ID" value="RIA91508.1"/>
    <property type="molecule type" value="Genomic_DNA"/>
</dbReference>
<dbReference type="Gene3D" id="1.10.10.10">
    <property type="entry name" value="Winged helix-like DNA-binding domain superfamily/Winged helix DNA-binding domain"/>
    <property type="match status" value="1"/>
</dbReference>
<comment type="caution">
    <text evidence="1">The sequence shown here is derived from an EMBL/GenBank/DDBJ whole genome shotgun (WGS) entry which is preliminary data.</text>
</comment>
<gene>
    <name evidence="1" type="ORF">C1645_767243</name>
</gene>
<dbReference type="InterPro" id="IPR036388">
    <property type="entry name" value="WH-like_DNA-bd_sf"/>
</dbReference>
<protein>
    <submittedName>
        <fullName evidence="1">Uncharacterized protein</fullName>
    </submittedName>
</protein>
<dbReference type="SUPFAM" id="SSF46689">
    <property type="entry name" value="Homeodomain-like"/>
    <property type="match status" value="1"/>
</dbReference>
<evidence type="ECO:0000313" key="1">
    <source>
        <dbReference type="EMBL" id="RIA91508.1"/>
    </source>
</evidence>
<name>A0A397SZL5_9GLOM</name>
<keyword evidence="2" id="KW-1185">Reference proteome</keyword>
<dbReference type="OrthoDB" id="2350562at2759"/>
<dbReference type="AlphaFoldDB" id="A0A397SZL5"/>
<organism evidence="1 2">
    <name type="scientific">Glomus cerebriforme</name>
    <dbReference type="NCBI Taxonomy" id="658196"/>
    <lineage>
        <taxon>Eukaryota</taxon>
        <taxon>Fungi</taxon>
        <taxon>Fungi incertae sedis</taxon>
        <taxon>Mucoromycota</taxon>
        <taxon>Glomeromycotina</taxon>
        <taxon>Glomeromycetes</taxon>
        <taxon>Glomerales</taxon>
        <taxon>Glomeraceae</taxon>
        <taxon>Glomus</taxon>
    </lineage>
</organism>
<dbReference type="InterPro" id="IPR009057">
    <property type="entry name" value="Homeodomain-like_sf"/>
</dbReference>
<sequence>MVKQKELSTFERGRIIGFHEAGHSERSIKKETGYGKTTIHNIITKYHETGHFNVAPRSGRPKKLTECDKRHLKAIVSKNRREADYTKWDIIVVQPSENLISAKIIEKFVLFQSDKKIHVWRLPRESHDVSCLVF</sequence>
<accession>A0A397SZL5</accession>
<proteinExistence type="predicted"/>
<evidence type="ECO:0000313" key="2">
    <source>
        <dbReference type="Proteomes" id="UP000265703"/>
    </source>
</evidence>
<reference evidence="1 2" key="1">
    <citation type="submission" date="2018-06" db="EMBL/GenBank/DDBJ databases">
        <title>Comparative genomics reveals the genomic features of Rhizophagus irregularis, R. cerebriforme, R. diaphanum and Gigaspora rosea, and their symbiotic lifestyle signature.</title>
        <authorList>
            <person name="Morin E."/>
            <person name="San Clemente H."/>
            <person name="Chen E.C.H."/>
            <person name="De La Providencia I."/>
            <person name="Hainaut M."/>
            <person name="Kuo A."/>
            <person name="Kohler A."/>
            <person name="Murat C."/>
            <person name="Tang N."/>
            <person name="Roy S."/>
            <person name="Loubradou J."/>
            <person name="Henrissat B."/>
            <person name="Grigoriev I.V."/>
            <person name="Corradi N."/>
            <person name="Roux C."/>
            <person name="Martin F.M."/>
        </authorList>
    </citation>
    <scope>NUCLEOTIDE SEQUENCE [LARGE SCALE GENOMIC DNA]</scope>
    <source>
        <strain evidence="1 2">DAOM 227022</strain>
    </source>
</reference>